<keyword evidence="6" id="KW-0966">Cell projection</keyword>
<dbReference type="InterPro" id="IPR001029">
    <property type="entry name" value="Flagellin_N"/>
</dbReference>
<dbReference type="Gene3D" id="6.10.10.10">
    <property type="entry name" value="Flagellar export chaperone, C-terminal domain"/>
    <property type="match status" value="1"/>
</dbReference>
<proteinExistence type="inferred from homology"/>
<organism evidence="6 7">
    <name type="scientific">Chitinivorax tropicus</name>
    <dbReference type="NCBI Taxonomy" id="714531"/>
    <lineage>
        <taxon>Bacteria</taxon>
        <taxon>Pseudomonadati</taxon>
        <taxon>Pseudomonadota</taxon>
        <taxon>Betaproteobacteria</taxon>
        <taxon>Chitinivorax</taxon>
    </lineage>
</organism>
<dbReference type="PRINTS" id="PR00207">
    <property type="entry name" value="FLAGELLIN"/>
</dbReference>
<dbReference type="Pfam" id="PF00700">
    <property type="entry name" value="Flagellin_C"/>
    <property type="match status" value="1"/>
</dbReference>
<dbReference type="InterPro" id="IPR046358">
    <property type="entry name" value="Flagellin_C"/>
</dbReference>
<keyword evidence="3" id="KW-0964">Secreted</keyword>
<dbReference type="GO" id="GO:0005576">
    <property type="term" value="C:extracellular region"/>
    <property type="evidence" value="ECO:0007669"/>
    <property type="project" value="UniProtKB-SubCell"/>
</dbReference>
<gene>
    <name evidence="6" type="ORF">HNQ59_003053</name>
</gene>
<dbReference type="PANTHER" id="PTHR42792:SF2">
    <property type="entry name" value="FLAGELLIN"/>
    <property type="match status" value="1"/>
</dbReference>
<name>A0A840MQP0_9PROT</name>
<dbReference type="AlphaFoldDB" id="A0A840MQP0"/>
<keyword evidence="7" id="KW-1185">Reference proteome</keyword>
<dbReference type="Proteomes" id="UP000575898">
    <property type="component" value="Unassembled WGS sequence"/>
</dbReference>
<evidence type="ECO:0000313" key="6">
    <source>
        <dbReference type="EMBL" id="MBB5019745.1"/>
    </source>
</evidence>
<dbReference type="EMBL" id="JACHHY010000019">
    <property type="protein sequence ID" value="MBB5019745.1"/>
    <property type="molecule type" value="Genomic_DNA"/>
</dbReference>
<dbReference type="SUPFAM" id="SSF64518">
    <property type="entry name" value="Phase 1 flagellin"/>
    <property type="match status" value="1"/>
</dbReference>
<reference evidence="6 7" key="1">
    <citation type="submission" date="2020-08" db="EMBL/GenBank/DDBJ databases">
        <title>Genomic Encyclopedia of Type Strains, Phase IV (KMG-IV): sequencing the most valuable type-strain genomes for metagenomic binning, comparative biology and taxonomic classification.</title>
        <authorList>
            <person name="Goeker M."/>
        </authorList>
    </citation>
    <scope>NUCLEOTIDE SEQUENCE [LARGE SCALE GENOMIC DNA]</scope>
    <source>
        <strain evidence="6 7">DSM 27165</strain>
    </source>
</reference>
<comment type="function">
    <text evidence="3">Flagellin is the subunit protein which polymerizes to form the filaments of bacterial flagella.</text>
</comment>
<comment type="caution">
    <text evidence="6">The sequence shown here is derived from an EMBL/GenBank/DDBJ whole genome shotgun (WGS) entry which is preliminary data.</text>
</comment>
<comment type="subcellular location">
    <subcellularLocation>
        <location evidence="3">Secreted</location>
    </subcellularLocation>
    <subcellularLocation>
        <location evidence="3">Bacterial flagellum</location>
    </subcellularLocation>
</comment>
<dbReference type="Gene3D" id="1.20.1330.10">
    <property type="entry name" value="f41 fragment of flagellin, N-terminal domain"/>
    <property type="match status" value="2"/>
</dbReference>
<dbReference type="PANTHER" id="PTHR42792">
    <property type="entry name" value="FLAGELLIN"/>
    <property type="match status" value="1"/>
</dbReference>
<dbReference type="GO" id="GO:0009288">
    <property type="term" value="C:bacterial-type flagellum"/>
    <property type="evidence" value="ECO:0007669"/>
    <property type="project" value="UniProtKB-SubCell"/>
</dbReference>
<evidence type="ECO:0000313" key="7">
    <source>
        <dbReference type="Proteomes" id="UP000575898"/>
    </source>
</evidence>
<evidence type="ECO:0000259" key="5">
    <source>
        <dbReference type="Pfam" id="PF00700"/>
    </source>
</evidence>
<dbReference type="RefSeq" id="WP_184041082.1">
    <property type="nucleotide sequence ID" value="NZ_JACHHY010000019.1"/>
</dbReference>
<dbReference type="GO" id="GO:0005198">
    <property type="term" value="F:structural molecule activity"/>
    <property type="evidence" value="ECO:0007669"/>
    <property type="project" value="UniProtKB-UniRule"/>
</dbReference>
<keyword evidence="6" id="KW-0282">Flagellum</keyword>
<dbReference type="InterPro" id="IPR001492">
    <property type="entry name" value="Flagellin"/>
</dbReference>
<comment type="similarity">
    <text evidence="1 3">Belongs to the bacterial flagellin family.</text>
</comment>
<keyword evidence="6" id="KW-0969">Cilium</keyword>
<accession>A0A840MQP0</accession>
<evidence type="ECO:0000256" key="3">
    <source>
        <dbReference type="RuleBase" id="RU362073"/>
    </source>
</evidence>
<dbReference type="Pfam" id="PF00669">
    <property type="entry name" value="Flagellin_N"/>
    <property type="match status" value="1"/>
</dbReference>
<protein>
    <recommendedName>
        <fullName evidence="3">Flagellin</fullName>
    </recommendedName>
</protein>
<dbReference type="InterPro" id="IPR042187">
    <property type="entry name" value="Flagellin_C_sub2"/>
</dbReference>
<keyword evidence="2 3" id="KW-0975">Bacterial flagellum</keyword>
<feature type="domain" description="Flagellin C-terminal" evidence="5">
    <location>
        <begin position="190"/>
        <end position="275"/>
    </location>
</feature>
<evidence type="ECO:0000256" key="2">
    <source>
        <dbReference type="ARBA" id="ARBA00023143"/>
    </source>
</evidence>
<evidence type="ECO:0000256" key="1">
    <source>
        <dbReference type="ARBA" id="ARBA00005709"/>
    </source>
</evidence>
<sequence length="277" mass="28391">MAISINSTSSLFSQNKLNDIQQSQNKTLQSLSTGKRINSAATDPAGSAIIEQFAAQIAGSNRASANLNDGISLTQVADGALEQLQSNSQRLRELAVQAGNGSLSSQDRSALQAEADQLSQSNASIVADTNFNGTALLQGNNTLAFQSGPNAGDQIAVTATNLSSPPGGGGLYSLAGSIDLTSQASATQSLQNLDSDLSTLSKTRSDFGAVSNRFSAAISNLEQASVNLSAAKSRIGDTDYGAATADLASQNIRAQANLAMQAQANAQPKQVLSLLGR</sequence>
<feature type="domain" description="Flagellin N-terminal" evidence="4">
    <location>
        <begin position="9"/>
        <end position="142"/>
    </location>
</feature>
<evidence type="ECO:0000259" key="4">
    <source>
        <dbReference type="Pfam" id="PF00669"/>
    </source>
</evidence>